<accession>A0AAV7YNQ7</accession>
<dbReference type="EMBL" id="JANTQA010000048">
    <property type="protein sequence ID" value="KAJ3431428.1"/>
    <property type="molecule type" value="Genomic_DNA"/>
</dbReference>
<keyword evidence="3" id="KW-0963">Cytoplasm</keyword>
<dbReference type="InterPro" id="IPR051501">
    <property type="entry name" value="eIF2B_alpha/beta/delta"/>
</dbReference>
<dbReference type="PANTHER" id="PTHR45860">
    <property type="entry name" value="TRANSLATION INITIATION FACTOR EIF-2B SUBUNIT ALPHA"/>
    <property type="match status" value="1"/>
</dbReference>
<evidence type="ECO:0000256" key="1">
    <source>
        <dbReference type="ARBA" id="ARBA00004514"/>
    </source>
</evidence>
<evidence type="ECO:0000256" key="9">
    <source>
        <dbReference type="RuleBase" id="RU003814"/>
    </source>
</evidence>
<evidence type="ECO:0000256" key="4">
    <source>
        <dbReference type="ARBA" id="ARBA00022540"/>
    </source>
</evidence>
<organism evidence="10 11">
    <name type="scientific">Anaeramoeba flamelloides</name>
    <dbReference type="NCBI Taxonomy" id="1746091"/>
    <lineage>
        <taxon>Eukaryota</taxon>
        <taxon>Metamonada</taxon>
        <taxon>Anaeramoebidae</taxon>
        <taxon>Anaeramoeba</taxon>
    </lineage>
</organism>
<dbReference type="InterPro" id="IPR037171">
    <property type="entry name" value="NagB/RpiA_transferase-like"/>
</dbReference>
<gene>
    <name evidence="10" type="ORF">M0812_03110</name>
</gene>
<comment type="subunit">
    <text evidence="8">Component of the translation initiation factor 2B (eIF2B) complex which is a heterodecamer of two sets of five different subunits: alpha, beta, gamma, delta and epsilon. Subunits alpha, beta and delta comprise a regulatory subcomplex and subunits epsilon and gamma comprise a catalytic subcomplex. Within the complex, the hexameric regulatory complex resides at the center, with the two heterodimeric catalytic subcomplexes bound on opposite sides.</text>
</comment>
<evidence type="ECO:0000256" key="8">
    <source>
        <dbReference type="ARBA" id="ARBA00046432"/>
    </source>
</evidence>
<evidence type="ECO:0000313" key="11">
    <source>
        <dbReference type="Proteomes" id="UP001146793"/>
    </source>
</evidence>
<dbReference type="GO" id="GO:0005851">
    <property type="term" value="C:eukaryotic translation initiation factor 2B complex"/>
    <property type="evidence" value="ECO:0007669"/>
    <property type="project" value="TreeGrafter"/>
</dbReference>
<proteinExistence type="inferred from homology"/>
<dbReference type="InterPro" id="IPR000649">
    <property type="entry name" value="IF-2B-related"/>
</dbReference>
<evidence type="ECO:0000256" key="5">
    <source>
        <dbReference type="ARBA" id="ARBA00022917"/>
    </source>
</evidence>
<protein>
    <recommendedName>
        <fullName evidence="6">Translation initiation factor eIF2B subunit alpha</fullName>
    </recommendedName>
    <alternativeName>
        <fullName evidence="7">eIF2B GDP-GTP exchange factor subunit alpha</fullName>
    </alternativeName>
</protein>
<comment type="subcellular location">
    <subcellularLocation>
        <location evidence="1">Cytoplasm</location>
        <location evidence="1">Cytosol</location>
    </subcellularLocation>
</comment>
<dbReference type="InterPro" id="IPR042528">
    <property type="entry name" value="elF-2B_alpha_N"/>
</dbReference>
<keyword evidence="4 10" id="KW-0396">Initiation factor</keyword>
<evidence type="ECO:0000313" key="10">
    <source>
        <dbReference type="EMBL" id="KAJ3431428.1"/>
    </source>
</evidence>
<dbReference type="Gene3D" id="1.20.120.1070">
    <property type="entry name" value="Translation initiation factor eIF-2B, N-terminal domain"/>
    <property type="match status" value="1"/>
</dbReference>
<comment type="caution">
    <text evidence="10">The sequence shown here is derived from an EMBL/GenBank/DDBJ whole genome shotgun (WGS) entry which is preliminary data.</text>
</comment>
<sequence length="317" mass="36098">MSEIIEFFQEKYEKNPDKLNTITIETLIKIITNSNSQTIMEFEKELKSIITKLRSIYDPLPFSFTTVCDIFSNTITRNPSSLTGFDKWKKDLIKRGETLYEMNKENKTEIAKLGDRFLEDGSVVLCHGYSQTVSKMFHRQVDRKVNFSVIVTETFPSGEGYKFAQKLTSWGVETSVIPDSSVAFVIDQVDMVVVGAEAVVESGGIINVLGTFQVSIIAKQFNKPFYVASESLKFMRFYPLNQDDINELVSENRTGSLLEQKTDNFDIKFDKQIQISKKKQFHMLDYTPAENITILFTDLGALSPSGVSDELIKLYIK</sequence>
<dbReference type="AlphaFoldDB" id="A0AAV7YNQ7"/>
<dbReference type="Pfam" id="PF01008">
    <property type="entry name" value="IF-2B"/>
    <property type="match status" value="1"/>
</dbReference>
<dbReference type="PANTHER" id="PTHR45860:SF1">
    <property type="entry name" value="TRANSLATION INITIATION FACTOR EIF-2B SUBUNIT ALPHA"/>
    <property type="match status" value="1"/>
</dbReference>
<dbReference type="GO" id="GO:0005085">
    <property type="term" value="F:guanyl-nucleotide exchange factor activity"/>
    <property type="evidence" value="ECO:0007669"/>
    <property type="project" value="TreeGrafter"/>
</dbReference>
<dbReference type="Proteomes" id="UP001146793">
    <property type="component" value="Unassembled WGS sequence"/>
</dbReference>
<comment type="similarity">
    <text evidence="2 9">Belongs to the eIF-2B alpha/beta/delta subunits family.</text>
</comment>
<name>A0AAV7YNQ7_9EUKA</name>
<evidence type="ECO:0000256" key="2">
    <source>
        <dbReference type="ARBA" id="ARBA00007251"/>
    </source>
</evidence>
<evidence type="ECO:0000256" key="6">
    <source>
        <dbReference type="ARBA" id="ARBA00044208"/>
    </source>
</evidence>
<dbReference type="GO" id="GO:0005829">
    <property type="term" value="C:cytosol"/>
    <property type="evidence" value="ECO:0007669"/>
    <property type="project" value="UniProtKB-SubCell"/>
</dbReference>
<dbReference type="InterPro" id="IPR042529">
    <property type="entry name" value="IF_2B-like_C"/>
</dbReference>
<evidence type="ECO:0000256" key="7">
    <source>
        <dbReference type="ARBA" id="ARBA00044236"/>
    </source>
</evidence>
<dbReference type="Gene3D" id="3.40.50.10470">
    <property type="entry name" value="Translation initiation factor eif-2b, domain 2"/>
    <property type="match status" value="1"/>
</dbReference>
<reference evidence="10" key="1">
    <citation type="submission" date="2022-08" db="EMBL/GenBank/DDBJ databases">
        <title>Novel sulphate-reducing endosymbionts in the free-living metamonad Anaeramoeba.</title>
        <authorList>
            <person name="Jerlstrom-Hultqvist J."/>
            <person name="Cepicka I."/>
            <person name="Gallot-Lavallee L."/>
            <person name="Salas-Leiva D."/>
            <person name="Curtis B.A."/>
            <person name="Zahonova K."/>
            <person name="Pipaliya S."/>
            <person name="Dacks J."/>
            <person name="Roger A.J."/>
        </authorList>
    </citation>
    <scope>NUCLEOTIDE SEQUENCE</scope>
    <source>
        <strain evidence="10">Busselton2</strain>
    </source>
</reference>
<dbReference type="SUPFAM" id="SSF100950">
    <property type="entry name" value="NagB/RpiA/CoA transferase-like"/>
    <property type="match status" value="1"/>
</dbReference>
<dbReference type="GO" id="GO:0003743">
    <property type="term" value="F:translation initiation factor activity"/>
    <property type="evidence" value="ECO:0007669"/>
    <property type="project" value="UniProtKB-KW"/>
</dbReference>
<evidence type="ECO:0000256" key="3">
    <source>
        <dbReference type="ARBA" id="ARBA00022490"/>
    </source>
</evidence>
<keyword evidence="5" id="KW-0648">Protein biosynthesis</keyword>